<evidence type="ECO:0000313" key="2">
    <source>
        <dbReference type="EMBL" id="UOQ64305.1"/>
    </source>
</evidence>
<dbReference type="InterPro" id="IPR025355">
    <property type="entry name" value="DUF4259"/>
</dbReference>
<name>A0ABY4G0D7_9BACT</name>
<reference evidence="2" key="1">
    <citation type="submission" date="2022-04" db="EMBL/GenBank/DDBJ databases">
        <title>Hymenobacter sp. isolated from the air.</title>
        <authorList>
            <person name="Won M."/>
            <person name="Lee C.-M."/>
            <person name="Woen H.-Y."/>
            <person name="Kwon S.-W."/>
        </authorList>
    </citation>
    <scope>NUCLEOTIDE SEQUENCE</scope>
    <source>
        <strain evidence="2">5420S-77</strain>
    </source>
</reference>
<gene>
    <name evidence="2" type="ORF">MUN86_11920</name>
</gene>
<dbReference type="RefSeq" id="WP_245118006.1">
    <property type="nucleotide sequence ID" value="NZ_CP095061.1"/>
</dbReference>
<dbReference type="Pfam" id="PF14078">
    <property type="entry name" value="DUF4259"/>
    <property type="match status" value="1"/>
</dbReference>
<dbReference type="EMBL" id="CP095061">
    <property type="protein sequence ID" value="UOQ64305.1"/>
    <property type="molecule type" value="Genomic_DNA"/>
</dbReference>
<sequence>MSTWGYYTFDNDAAADFAETFLEKPNEAVLYEALATAAEEEGQIELADASVALAAAEIVAGILGKPAQDLPPGLVQAITHLDADGDDLRELAEQAVKVVLANSQLQEERAKGEDYDAWQQLQQNLLTRLQDSEDE</sequence>
<organism evidence="2 3">
    <name type="scientific">Hymenobacter volaticus</name>
    <dbReference type="NCBI Taxonomy" id="2932254"/>
    <lineage>
        <taxon>Bacteria</taxon>
        <taxon>Pseudomonadati</taxon>
        <taxon>Bacteroidota</taxon>
        <taxon>Cytophagia</taxon>
        <taxon>Cytophagales</taxon>
        <taxon>Hymenobacteraceae</taxon>
        <taxon>Hymenobacter</taxon>
    </lineage>
</organism>
<evidence type="ECO:0000313" key="3">
    <source>
        <dbReference type="Proteomes" id="UP000830401"/>
    </source>
</evidence>
<protein>
    <submittedName>
        <fullName evidence="2">DUF4259 domain-containing protein</fullName>
    </submittedName>
</protein>
<accession>A0ABY4G0D7</accession>
<dbReference type="Proteomes" id="UP000830401">
    <property type="component" value="Chromosome"/>
</dbReference>
<proteinExistence type="predicted"/>
<keyword evidence="1" id="KW-0175">Coiled coil</keyword>
<feature type="coiled-coil region" evidence="1">
    <location>
        <begin position="88"/>
        <end position="135"/>
    </location>
</feature>
<keyword evidence="3" id="KW-1185">Reference proteome</keyword>
<evidence type="ECO:0000256" key="1">
    <source>
        <dbReference type="SAM" id="Coils"/>
    </source>
</evidence>